<accession>A0A1J7BP37</accession>
<gene>
    <name evidence="2" type="ORF">BKM63_20650</name>
</gene>
<feature type="chain" id="PRO_5009643471" evidence="1">
    <location>
        <begin position="25"/>
        <end position="91"/>
    </location>
</feature>
<dbReference type="EMBL" id="MLFK01000010">
    <property type="protein sequence ID" value="OIV40349.1"/>
    <property type="molecule type" value="Genomic_DNA"/>
</dbReference>
<protein>
    <submittedName>
        <fullName evidence="2">Uncharacterized protein</fullName>
    </submittedName>
</protein>
<sequence length="91" mass="9685">MKTQFLKNAVPFGVIALALSGAFATTSMQKASAVFPQPGFQLDAMGNCGDTPVSCDTQDNDIVCRVNDLTGPQAWGKNTSGECVIKLYRPE</sequence>
<dbReference type="Proteomes" id="UP000182826">
    <property type="component" value="Unassembled WGS sequence"/>
</dbReference>
<dbReference type="RefSeq" id="WP_071638473.1">
    <property type="nucleotide sequence ID" value="NZ_MLFK01000010.1"/>
</dbReference>
<reference evidence="2 3" key="1">
    <citation type="submission" date="2016-10" db="EMBL/GenBank/DDBJ databases">
        <title>Draft Genome Sequence of Rhizobacteria Flavobacterium johnsoniae CI04.</title>
        <authorList>
            <person name="Bravo J.I."/>
            <person name="Lozano G.L."/>
            <person name="Handelsman J."/>
        </authorList>
    </citation>
    <scope>NUCLEOTIDE SEQUENCE [LARGE SCALE GENOMIC DNA]</scope>
    <source>
        <strain evidence="2 3">CI04</strain>
    </source>
</reference>
<dbReference type="AlphaFoldDB" id="A0A1J7BP37"/>
<organism evidence="2 3">
    <name type="scientific">Flavobacterium johnsoniae</name>
    <name type="common">Cytophaga johnsonae</name>
    <dbReference type="NCBI Taxonomy" id="986"/>
    <lineage>
        <taxon>Bacteria</taxon>
        <taxon>Pseudomonadati</taxon>
        <taxon>Bacteroidota</taxon>
        <taxon>Flavobacteriia</taxon>
        <taxon>Flavobacteriales</taxon>
        <taxon>Flavobacteriaceae</taxon>
        <taxon>Flavobacterium</taxon>
    </lineage>
</organism>
<feature type="signal peptide" evidence="1">
    <location>
        <begin position="1"/>
        <end position="24"/>
    </location>
</feature>
<evidence type="ECO:0000313" key="3">
    <source>
        <dbReference type="Proteomes" id="UP000182826"/>
    </source>
</evidence>
<proteinExistence type="predicted"/>
<keyword evidence="3" id="KW-1185">Reference proteome</keyword>
<evidence type="ECO:0000313" key="2">
    <source>
        <dbReference type="EMBL" id="OIV40349.1"/>
    </source>
</evidence>
<comment type="caution">
    <text evidence="2">The sequence shown here is derived from an EMBL/GenBank/DDBJ whole genome shotgun (WGS) entry which is preliminary data.</text>
</comment>
<keyword evidence="1" id="KW-0732">Signal</keyword>
<dbReference type="OrthoDB" id="1361249at2"/>
<name>A0A1J7BP37_FLAJO</name>
<evidence type="ECO:0000256" key="1">
    <source>
        <dbReference type="SAM" id="SignalP"/>
    </source>
</evidence>